<feature type="region of interest" description="Disordered" evidence="1">
    <location>
        <begin position="212"/>
        <end position="241"/>
    </location>
</feature>
<dbReference type="AlphaFoldDB" id="A0A1H2M0B9"/>
<dbReference type="EMBL" id="LT629791">
    <property type="protein sequence ID" value="SDU86680.1"/>
    <property type="molecule type" value="Genomic_DNA"/>
</dbReference>
<proteinExistence type="predicted"/>
<feature type="compositionally biased region" description="Basic and acidic residues" evidence="1">
    <location>
        <begin position="84"/>
        <end position="95"/>
    </location>
</feature>
<protein>
    <submittedName>
        <fullName evidence="2">Uncharacterized protein</fullName>
    </submittedName>
</protein>
<organism evidence="2 3">
    <name type="scientific">Jiangella alkaliphila</name>
    <dbReference type="NCBI Taxonomy" id="419479"/>
    <lineage>
        <taxon>Bacteria</taxon>
        <taxon>Bacillati</taxon>
        <taxon>Actinomycetota</taxon>
        <taxon>Actinomycetes</taxon>
        <taxon>Jiangellales</taxon>
        <taxon>Jiangellaceae</taxon>
        <taxon>Jiangella</taxon>
    </lineage>
</organism>
<dbReference type="Proteomes" id="UP000182977">
    <property type="component" value="Chromosome I"/>
</dbReference>
<name>A0A1H2M0B9_9ACTN</name>
<feature type="region of interest" description="Disordered" evidence="1">
    <location>
        <begin position="83"/>
        <end position="102"/>
    </location>
</feature>
<evidence type="ECO:0000313" key="2">
    <source>
        <dbReference type="EMBL" id="SDU86680.1"/>
    </source>
</evidence>
<feature type="compositionally biased region" description="Low complexity" evidence="1">
    <location>
        <begin position="228"/>
        <end position="241"/>
    </location>
</feature>
<sequence>MAVQDAQRLGPPGVLLEPREAVVNVQPPRSVAGALHGGAPDAVAGGLVLPGEQRRRLSLGHPGPPRRRDHLAAVAERVVEGMGEPERTGRLRPGREQLSGVGIGDGPPHVLVIAGRGPAGQRVDAVAGQHDRVVVGASVALVDRNAVGPDRVLWVVQAEYAVPAVRAVWGGPDADARRPQPGWQLGSERAATPASPAAFGAIWSAGPGIARGVPRVRERSRGAGSGRAGRAPRSVSVPSRA</sequence>
<reference evidence="3" key="1">
    <citation type="submission" date="2016-10" db="EMBL/GenBank/DDBJ databases">
        <authorList>
            <person name="Varghese N."/>
            <person name="Submissions S."/>
        </authorList>
    </citation>
    <scope>NUCLEOTIDE SEQUENCE [LARGE SCALE GENOMIC DNA]</scope>
    <source>
        <strain evidence="3">DSM 45079</strain>
    </source>
</reference>
<keyword evidence="3" id="KW-1185">Reference proteome</keyword>
<accession>A0A1H2M0B9</accession>
<evidence type="ECO:0000256" key="1">
    <source>
        <dbReference type="SAM" id="MobiDB-lite"/>
    </source>
</evidence>
<evidence type="ECO:0000313" key="3">
    <source>
        <dbReference type="Proteomes" id="UP000182977"/>
    </source>
</evidence>
<dbReference type="STRING" id="419479.SAMN04488563_6913"/>
<gene>
    <name evidence="2" type="ORF">SAMN04488563_6913</name>
</gene>